<gene>
    <name evidence="2" type="ORF">UMAG_02354</name>
</gene>
<dbReference type="KEGG" id="uma:UMAG_02354"/>
<sequence>MPEPILPDGTLSHTSHGDASTSSTPLELLRAVKEVQERRISVWHEYDDAFETFLRPSTAVHAAPINGSQNNVPLATASETDFSSGRGCAGCSSTTLPLSEDLLAQILQITTQALIECGHRLRTIQTELAHSSSPELANLVDQIQAKENALLRNVVQRDQLRKTTFKPSTQQVDRADDLQQADVKVKISQFDATIDEIRSDIAQLIQEVYAESLELQH</sequence>
<feature type="compositionally biased region" description="Polar residues" evidence="1">
    <location>
        <begin position="11"/>
        <end position="25"/>
    </location>
</feature>
<dbReference type="Pfam" id="PF14966">
    <property type="entry name" value="DNA_repr_REX1B"/>
    <property type="match status" value="1"/>
</dbReference>
<name>A0A0D1C8R6_MYCMD</name>
<dbReference type="InParanoid" id="A0A0D1C8R6"/>
<dbReference type="InterPro" id="IPR039491">
    <property type="entry name" value="REX1-B"/>
</dbReference>
<evidence type="ECO:0000313" key="3">
    <source>
        <dbReference type="Proteomes" id="UP000000561"/>
    </source>
</evidence>
<dbReference type="EMBL" id="CM003144">
    <property type="protein sequence ID" value="KIS69832.1"/>
    <property type="molecule type" value="Genomic_DNA"/>
</dbReference>
<dbReference type="Proteomes" id="UP000000561">
    <property type="component" value="Chromosome 5"/>
</dbReference>
<dbReference type="OrthoDB" id="3364152at2759"/>
<dbReference type="VEuPathDB" id="FungiDB:UMAG_02354"/>
<dbReference type="GeneID" id="23563121"/>
<proteinExistence type="predicted"/>
<keyword evidence="3" id="KW-1185">Reference proteome</keyword>
<reference evidence="2 3" key="1">
    <citation type="journal article" date="2006" name="Nature">
        <title>Insights from the genome of the biotrophic fungal plant pathogen Ustilago maydis.</title>
        <authorList>
            <person name="Kamper J."/>
            <person name="Kahmann R."/>
            <person name="Bolker M."/>
            <person name="Ma L.J."/>
            <person name="Brefort T."/>
            <person name="Saville B.J."/>
            <person name="Banuett F."/>
            <person name="Kronstad J.W."/>
            <person name="Gold S.E."/>
            <person name="Muller O."/>
            <person name="Perlin M.H."/>
            <person name="Wosten H.A."/>
            <person name="de Vries R."/>
            <person name="Ruiz-Herrera J."/>
            <person name="Reynaga-Pena C.G."/>
            <person name="Snetselaar K."/>
            <person name="McCann M."/>
            <person name="Perez-Martin J."/>
            <person name="Feldbrugge M."/>
            <person name="Basse C.W."/>
            <person name="Steinberg G."/>
            <person name="Ibeas J.I."/>
            <person name="Holloman W."/>
            <person name="Guzman P."/>
            <person name="Farman M."/>
            <person name="Stajich J.E."/>
            <person name="Sentandreu R."/>
            <person name="Gonzalez-Prieto J.M."/>
            <person name="Kennell J.C."/>
            <person name="Molina L."/>
            <person name="Schirawski J."/>
            <person name="Mendoza-Mendoza A."/>
            <person name="Greilinger D."/>
            <person name="Munch K."/>
            <person name="Rossel N."/>
            <person name="Scherer M."/>
            <person name="Vranes M."/>
            <person name="Ladendorf O."/>
            <person name="Vincon V."/>
            <person name="Fuchs U."/>
            <person name="Sandrock B."/>
            <person name="Meng S."/>
            <person name="Ho E.C."/>
            <person name="Cahill M.J."/>
            <person name="Boyce K.J."/>
            <person name="Klose J."/>
            <person name="Klosterman S.J."/>
            <person name="Deelstra H.J."/>
            <person name="Ortiz-Castellanos L."/>
            <person name="Li W."/>
            <person name="Sanchez-Alonso P."/>
            <person name="Schreier P.H."/>
            <person name="Hauser-Hahn I."/>
            <person name="Vaupel M."/>
            <person name="Koopmann E."/>
            <person name="Friedrich G."/>
            <person name="Voss H."/>
            <person name="Schluter T."/>
            <person name="Margolis J."/>
            <person name="Platt D."/>
            <person name="Swimmer C."/>
            <person name="Gnirke A."/>
            <person name="Chen F."/>
            <person name="Vysotskaia V."/>
            <person name="Mannhaupt G."/>
            <person name="Guldener U."/>
            <person name="Munsterkotter M."/>
            <person name="Haase D."/>
            <person name="Oesterheld M."/>
            <person name="Mewes H.W."/>
            <person name="Mauceli E.W."/>
            <person name="DeCaprio D."/>
            <person name="Wade C.M."/>
            <person name="Butler J."/>
            <person name="Young S."/>
            <person name="Jaffe D.B."/>
            <person name="Calvo S."/>
            <person name="Nusbaum C."/>
            <person name="Galagan J."/>
            <person name="Birren B.W."/>
        </authorList>
    </citation>
    <scope>NUCLEOTIDE SEQUENCE [LARGE SCALE GENOMIC DNA]</scope>
    <source>
        <strain evidence="3">DSM 14603 / FGSC 9021 / UM521</strain>
    </source>
</reference>
<accession>A0A0D1C8R6</accession>
<dbReference type="RefSeq" id="XP_011388662.1">
    <property type="nucleotide sequence ID" value="XM_011390360.1"/>
</dbReference>
<evidence type="ECO:0000256" key="1">
    <source>
        <dbReference type="SAM" id="MobiDB-lite"/>
    </source>
</evidence>
<dbReference type="eggNOG" id="ENOG502SYA0">
    <property type="taxonomic scope" value="Eukaryota"/>
</dbReference>
<protein>
    <submittedName>
        <fullName evidence="2">Uncharacterized protein</fullName>
    </submittedName>
</protein>
<dbReference type="AlphaFoldDB" id="A0A0D1C8R6"/>
<dbReference type="OMA" id="WESERIH"/>
<organism evidence="2 3">
    <name type="scientific">Mycosarcoma maydis</name>
    <name type="common">Corn smut fungus</name>
    <name type="synonym">Ustilago maydis</name>
    <dbReference type="NCBI Taxonomy" id="5270"/>
    <lineage>
        <taxon>Eukaryota</taxon>
        <taxon>Fungi</taxon>
        <taxon>Dikarya</taxon>
        <taxon>Basidiomycota</taxon>
        <taxon>Ustilaginomycotina</taxon>
        <taxon>Ustilaginomycetes</taxon>
        <taxon>Ustilaginales</taxon>
        <taxon>Ustilaginaceae</taxon>
        <taxon>Mycosarcoma</taxon>
    </lineage>
</organism>
<evidence type="ECO:0000313" key="2">
    <source>
        <dbReference type="EMBL" id="KIS69832.1"/>
    </source>
</evidence>
<feature type="region of interest" description="Disordered" evidence="1">
    <location>
        <begin position="1"/>
        <end position="25"/>
    </location>
</feature>